<evidence type="ECO:0000313" key="3">
    <source>
        <dbReference type="EnsemblMetazoa" id="ASIC017742-PA"/>
    </source>
</evidence>
<reference evidence="3" key="2">
    <citation type="submission" date="2020-05" db="UniProtKB">
        <authorList>
            <consortium name="EnsemblMetazoa"/>
        </authorList>
    </citation>
    <scope>IDENTIFICATION</scope>
</reference>
<evidence type="ECO:0000313" key="4">
    <source>
        <dbReference type="Proteomes" id="UP000030765"/>
    </source>
</evidence>
<evidence type="ECO:0000313" key="2">
    <source>
        <dbReference type="EMBL" id="KFB49536.1"/>
    </source>
</evidence>
<proteinExistence type="predicted"/>
<dbReference type="VEuPathDB" id="VectorBase:ASIC017742"/>
<dbReference type="EnsemblMetazoa" id="ASIC017742-RA">
    <property type="protein sequence ID" value="ASIC017742-PA"/>
    <property type="gene ID" value="ASIC017742"/>
</dbReference>
<reference evidence="2 4" key="1">
    <citation type="journal article" date="2014" name="BMC Genomics">
        <title>Genome sequence of Anopheles sinensis provides insight into genetics basis of mosquito competence for malaria parasites.</title>
        <authorList>
            <person name="Zhou D."/>
            <person name="Zhang D."/>
            <person name="Ding G."/>
            <person name="Shi L."/>
            <person name="Hou Q."/>
            <person name="Ye Y."/>
            <person name="Xu Y."/>
            <person name="Zhou H."/>
            <person name="Xiong C."/>
            <person name="Li S."/>
            <person name="Yu J."/>
            <person name="Hong S."/>
            <person name="Yu X."/>
            <person name="Zou P."/>
            <person name="Chen C."/>
            <person name="Chang X."/>
            <person name="Wang W."/>
            <person name="Lv Y."/>
            <person name="Sun Y."/>
            <person name="Ma L."/>
            <person name="Shen B."/>
            <person name="Zhu C."/>
        </authorList>
    </citation>
    <scope>NUCLEOTIDE SEQUENCE [LARGE SCALE GENOMIC DNA]</scope>
</reference>
<dbReference type="AlphaFoldDB" id="A0A084WH42"/>
<protein>
    <submittedName>
        <fullName evidence="2 3">Pyridine nucleotide-disulfide oxidoreductase</fullName>
    </submittedName>
</protein>
<organism evidence="2">
    <name type="scientific">Anopheles sinensis</name>
    <name type="common">Mosquito</name>
    <dbReference type="NCBI Taxonomy" id="74873"/>
    <lineage>
        <taxon>Eukaryota</taxon>
        <taxon>Metazoa</taxon>
        <taxon>Ecdysozoa</taxon>
        <taxon>Arthropoda</taxon>
        <taxon>Hexapoda</taxon>
        <taxon>Insecta</taxon>
        <taxon>Pterygota</taxon>
        <taxon>Neoptera</taxon>
        <taxon>Endopterygota</taxon>
        <taxon>Diptera</taxon>
        <taxon>Nematocera</taxon>
        <taxon>Culicoidea</taxon>
        <taxon>Culicidae</taxon>
        <taxon>Anophelinae</taxon>
        <taxon>Anopheles</taxon>
    </lineage>
</organism>
<dbReference type="Proteomes" id="UP000030765">
    <property type="component" value="Unassembled WGS sequence"/>
</dbReference>
<dbReference type="EMBL" id="KE525346">
    <property type="protein sequence ID" value="KFB49536.1"/>
    <property type="molecule type" value="Genomic_DNA"/>
</dbReference>
<gene>
    <name evidence="2" type="ORF">ZHAS_00017742</name>
</gene>
<feature type="region of interest" description="Disordered" evidence="1">
    <location>
        <begin position="114"/>
        <end position="159"/>
    </location>
</feature>
<accession>A0A084WH42</accession>
<evidence type="ECO:0000256" key="1">
    <source>
        <dbReference type="SAM" id="MobiDB-lite"/>
    </source>
</evidence>
<keyword evidence="4" id="KW-1185">Reference proteome</keyword>
<dbReference type="EMBL" id="ATLV01023787">
    <property type="status" value="NOT_ANNOTATED_CDS"/>
    <property type="molecule type" value="Genomic_DNA"/>
</dbReference>
<sequence>MDINQDMMLFIESGVRLILCIIRQQPITIFELRWPIQLTIVQPVIAQLIGRDDVRLPEMIAQATFLLPQAAIRWDIRVIWADRRWNRSYETGPATSFVLVGLAFGVPFRDSKKPLANPLPATPTPARKTASDQMIDAGERAMTGQDNATTGSGKAKKRG</sequence>
<name>A0A084WH42_ANOSI</name>